<dbReference type="STRING" id="903983.BCR23_11820"/>
<evidence type="ECO:0008006" key="4">
    <source>
        <dbReference type="Google" id="ProtNLM"/>
    </source>
</evidence>
<reference evidence="3" key="1">
    <citation type="submission" date="2016-09" db="EMBL/GenBank/DDBJ databases">
        <authorList>
            <person name="Gulvik C.A."/>
        </authorList>
    </citation>
    <scope>NUCLEOTIDE SEQUENCE [LARGE SCALE GENOMIC DNA]</scope>
    <source>
        <strain evidence="3">LMG 26306</strain>
    </source>
</reference>
<dbReference type="OrthoDB" id="2188304at2"/>
<evidence type="ECO:0000256" key="1">
    <source>
        <dbReference type="SAM" id="SignalP"/>
    </source>
</evidence>
<dbReference type="AlphaFoldDB" id="A0A1E5GQ02"/>
<gene>
    <name evidence="2" type="ORF">BCR23_11820</name>
</gene>
<evidence type="ECO:0000313" key="3">
    <source>
        <dbReference type="Proteomes" id="UP000094764"/>
    </source>
</evidence>
<comment type="caution">
    <text evidence="2">The sequence shown here is derived from an EMBL/GenBank/DDBJ whole genome shotgun (WGS) entry which is preliminary data.</text>
</comment>
<keyword evidence="1" id="KW-0732">Signal</keyword>
<feature type="signal peptide" evidence="1">
    <location>
        <begin position="1"/>
        <end position="22"/>
    </location>
</feature>
<sequence length="146" mass="16354">MKKMAILGTFMGILFFSTFTQGTSVEATTVKQSTKSEIVFPASHISEFKKEEIQQTNALKDYKGNIIILTSIKPSQKYELRIGEVDIKGTGVHNVQPVTLNKIGFDLSLINVSKILDESAFILFYVEKSNPHVAVDYFFVNDSLIK</sequence>
<feature type="chain" id="PRO_5039243676" description="NEAT domain-containing protein" evidence="1">
    <location>
        <begin position="23"/>
        <end position="146"/>
    </location>
</feature>
<protein>
    <recommendedName>
        <fullName evidence="4">NEAT domain-containing protein</fullName>
    </recommendedName>
</protein>
<organism evidence="2 3">
    <name type="scientific">Enterococcus quebecensis</name>
    <dbReference type="NCBI Taxonomy" id="903983"/>
    <lineage>
        <taxon>Bacteria</taxon>
        <taxon>Bacillati</taxon>
        <taxon>Bacillota</taxon>
        <taxon>Bacilli</taxon>
        <taxon>Lactobacillales</taxon>
        <taxon>Enterococcaceae</taxon>
        <taxon>Enterococcus</taxon>
    </lineage>
</organism>
<name>A0A1E5GQ02_9ENTE</name>
<dbReference type="RefSeq" id="WP_069636008.1">
    <property type="nucleotide sequence ID" value="NZ_JXKZ01000011.1"/>
</dbReference>
<accession>A0A1E5GQ02</accession>
<dbReference type="Proteomes" id="UP000094764">
    <property type="component" value="Unassembled WGS sequence"/>
</dbReference>
<keyword evidence="3" id="KW-1185">Reference proteome</keyword>
<dbReference type="EMBL" id="MIKB01000018">
    <property type="protein sequence ID" value="OEG14776.1"/>
    <property type="molecule type" value="Genomic_DNA"/>
</dbReference>
<evidence type="ECO:0000313" key="2">
    <source>
        <dbReference type="EMBL" id="OEG14776.1"/>
    </source>
</evidence>
<proteinExistence type="predicted"/>